<dbReference type="AlphaFoldDB" id="A0A285IJU8"/>
<protein>
    <submittedName>
        <fullName evidence="2">Uncharacterized protein</fullName>
    </submittedName>
</protein>
<reference evidence="2" key="2">
    <citation type="submission" date="2017-09" db="EMBL/GenBank/DDBJ databases">
        <authorList>
            <person name="Ehlers B."/>
            <person name="Leendertz F.H."/>
        </authorList>
    </citation>
    <scope>NUCLEOTIDE SEQUENCE [LARGE SCALE GENOMIC DNA]</scope>
    <source>
        <strain evidence="2">MSL47</strain>
    </source>
</reference>
<evidence type="ECO:0000313" key="3">
    <source>
        <dbReference type="Proteomes" id="UP000219573"/>
    </source>
</evidence>
<proteinExistence type="predicted"/>
<gene>
    <name evidence="1" type="ORF">SAMN06265827_1281</name>
    <name evidence="2" type="ORF">SAMN06265827_1734</name>
</gene>
<dbReference type="Proteomes" id="UP000219573">
    <property type="component" value="Unassembled WGS sequence"/>
</dbReference>
<reference evidence="3" key="1">
    <citation type="submission" date="2017-09" db="EMBL/GenBank/DDBJ databases">
        <authorList>
            <person name="Varghese N."/>
            <person name="Submissions S."/>
        </authorList>
    </citation>
    <scope>NUCLEOTIDE SEQUENCE [LARGE SCALE GENOMIC DNA]</scope>
    <source>
        <strain evidence="3">MSL47</strain>
    </source>
</reference>
<dbReference type="EMBL" id="OBDZ01000073">
    <property type="protein sequence ID" value="SNY48238.1"/>
    <property type="molecule type" value="Genomic_DNA"/>
</dbReference>
<name>A0A285IJU8_9FIRM</name>
<sequence>QVLPKMLKEKVSKKDFIIGALEEEIEAELRDLLSII</sequence>
<evidence type="ECO:0000313" key="2">
    <source>
        <dbReference type="EMBL" id="SNY48238.1"/>
    </source>
</evidence>
<organism evidence="2 3">
    <name type="scientific">Orenia metallireducens</name>
    <dbReference type="NCBI Taxonomy" id="1413210"/>
    <lineage>
        <taxon>Bacteria</taxon>
        <taxon>Bacillati</taxon>
        <taxon>Bacillota</taxon>
        <taxon>Clostridia</taxon>
        <taxon>Halanaerobiales</taxon>
        <taxon>Halobacteroidaceae</taxon>
        <taxon>Orenia</taxon>
    </lineage>
</organism>
<evidence type="ECO:0000313" key="1">
    <source>
        <dbReference type="EMBL" id="SNY41087.1"/>
    </source>
</evidence>
<keyword evidence="3" id="KW-1185">Reference proteome</keyword>
<dbReference type="EMBL" id="OBDZ01000028">
    <property type="protein sequence ID" value="SNY41087.1"/>
    <property type="molecule type" value="Genomic_DNA"/>
</dbReference>
<accession>A0A285IJU8</accession>
<feature type="non-terminal residue" evidence="2">
    <location>
        <position position="1"/>
    </location>
</feature>